<dbReference type="InterPro" id="IPR036852">
    <property type="entry name" value="Peptidase_S8/S53_dom_sf"/>
</dbReference>
<keyword evidence="3 4" id="KW-0720">Serine protease</keyword>
<dbReference type="PRINTS" id="PR00723">
    <property type="entry name" value="SUBTILISIN"/>
</dbReference>
<dbReference type="PANTHER" id="PTHR42884:SF14">
    <property type="entry name" value="NEUROENDOCRINE CONVERTASE 1"/>
    <property type="match status" value="1"/>
</dbReference>
<dbReference type="InterPro" id="IPR000209">
    <property type="entry name" value="Peptidase_S8/S53_dom"/>
</dbReference>
<dbReference type="GO" id="GO:0016485">
    <property type="term" value="P:protein processing"/>
    <property type="evidence" value="ECO:0007669"/>
    <property type="project" value="TreeGrafter"/>
</dbReference>
<keyword evidence="1 4" id="KW-0645">Protease</keyword>
<evidence type="ECO:0000256" key="2">
    <source>
        <dbReference type="ARBA" id="ARBA00022801"/>
    </source>
</evidence>
<evidence type="ECO:0000313" key="9">
    <source>
        <dbReference type="Proteomes" id="UP000309215"/>
    </source>
</evidence>
<dbReference type="GO" id="GO:0004252">
    <property type="term" value="F:serine-type endopeptidase activity"/>
    <property type="evidence" value="ECO:0007669"/>
    <property type="project" value="UniProtKB-UniRule"/>
</dbReference>
<comment type="similarity">
    <text evidence="4 5">Belongs to the peptidase S8 family.</text>
</comment>
<dbReference type="InterPro" id="IPR015500">
    <property type="entry name" value="Peptidase_S8_subtilisin-rel"/>
</dbReference>
<dbReference type="Proteomes" id="UP000309215">
    <property type="component" value="Unassembled WGS sequence"/>
</dbReference>
<dbReference type="SUPFAM" id="SSF52743">
    <property type="entry name" value="Subtilisin-like"/>
    <property type="match status" value="1"/>
</dbReference>
<dbReference type="InterPro" id="IPR022398">
    <property type="entry name" value="Peptidase_S8_His-AS"/>
</dbReference>
<dbReference type="RefSeq" id="WP_136934974.1">
    <property type="nucleotide sequence ID" value="NZ_SSMQ01000077.1"/>
</dbReference>
<keyword evidence="2 4" id="KW-0378">Hydrolase</keyword>
<sequence length="520" mass="53882">MAPRIQHARTILPLLATLLAAPLAHAAPPPEASTFLDGGQAVTAERLGAAALDPRGRSLKPVRLRYGSRSFLASIDHTAVVRLDPGGEEALARRGYRLVEPLMPSIGLFLVEDTAGEDGLSIAAHLARPDARTEGVRDAVPNLYVRMERRGAPFTPNDPRFSGQWYFGDESMRMSEAWGITQGDAATTVVVIDSGCDLTHPDLQGKLDPGVDVVDGDDDPSYDPAFSGAEHGTACAGIIGAATNNGVGIAGACPECRLRCVRMLADEATPLSAPIKAFDFALQTGAAVVSNSWGYVEAMPVPAALRDAIDNVFDNGRGGKGAVVVFAAGNDNRKLGDDELNAVRGVLTIGAINQFDDKTFFTNFGASLDLVAPIGTLTTDIVGPGGLDPTDYTLNFGGTSSACPVAAGVAALVASAAPELRSAEIVDLLVETARPAPYATPDAAGHDVVFGHGIVDPVAALTAALGDVEPPVTTPNPPAETEEDAGCACRAGRAGGDTWMAGAFYGALLAGLSLRRRARR</sequence>
<organism evidence="8 9">
    <name type="scientific">Polyangium fumosum</name>
    <dbReference type="NCBI Taxonomy" id="889272"/>
    <lineage>
        <taxon>Bacteria</taxon>
        <taxon>Pseudomonadati</taxon>
        <taxon>Myxococcota</taxon>
        <taxon>Polyangia</taxon>
        <taxon>Polyangiales</taxon>
        <taxon>Polyangiaceae</taxon>
        <taxon>Polyangium</taxon>
    </lineage>
</organism>
<reference evidence="8 9" key="1">
    <citation type="submission" date="2019-04" db="EMBL/GenBank/DDBJ databases">
        <authorList>
            <person name="Li Y."/>
            <person name="Wang J."/>
        </authorList>
    </citation>
    <scope>NUCLEOTIDE SEQUENCE [LARGE SCALE GENOMIC DNA]</scope>
    <source>
        <strain evidence="8 9">DSM 14668</strain>
    </source>
</reference>
<evidence type="ECO:0000313" key="8">
    <source>
        <dbReference type="EMBL" id="TKC97979.1"/>
    </source>
</evidence>
<dbReference type="PROSITE" id="PS00137">
    <property type="entry name" value="SUBTILASE_HIS"/>
    <property type="match status" value="1"/>
</dbReference>
<dbReference type="Pfam" id="PF00082">
    <property type="entry name" value="Peptidase_S8"/>
    <property type="match status" value="1"/>
</dbReference>
<feature type="active site" description="Charge relay system" evidence="4">
    <location>
        <position position="193"/>
    </location>
</feature>
<feature type="active site" description="Charge relay system" evidence="4">
    <location>
        <position position="231"/>
    </location>
</feature>
<dbReference type="PANTHER" id="PTHR42884">
    <property type="entry name" value="PROPROTEIN CONVERTASE SUBTILISIN/KEXIN-RELATED"/>
    <property type="match status" value="1"/>
</dbReference>
<keyword evidence="9" id="KW-1185">Reference proteome</keyword>
<gene>
    <name evidence="8" type="ORF">E8A74_43080</name>
</gene>
<feature type="domain" description="Peptidase S8/S53" evidence="7">
    <location>
        <begin position="186"/>
        <end position="445"/>
    </location>
</feature>
<evidence type="ECO:0000256" key="5">
    <source>
        <dbReference type="RuleBase" id="RU003355"/>
    </source>
</evidence>
<dbReference type="InterPro" id="IPR023828">
    <property type="entry name" value="Peptidase_S8_Ser-AS"/>
</dbReference>
<evidence type="ECO:0000256" key="6">
    <source>
        <dbReference type="SAM" id="SignalP"/>
    </source>
</evidence>
<dbReference type="GO" id="GO:0016020">
    <property type="term" value="C:membrane"/>
    <property type="evidence" value="ECO:0007669"/>
    <property type="project" value="TreeGrafter"/>
</dbReference>
<evidence type="ECO:0000259" key="7">
    <source>
        <dbReference type="Pfam" id="PF00082"/>
    </source>
</evidence>
<comment type="caution">
    <text evidence="8">The sequence shown here is derived from an EMBL/GenBank/DDBJ whole genome shotgun (WGS) entry which is preliminary data.</text>
</comment>
<evidence type="ECO:0000256" key="1">
    <source>
        <dbReference type="ARBA" id="ARBA00022670"/>
    </source>
</evidence>
<dbReference type="PROSITE" id="PS51892">
    <property type="entry name" value="SUBTILASE"/>
    <property type="match status" value="1"/>
</dbReference>
<proteinExistence type="inferred from homology"/>
<evidence type="ECO:0000256" key="4">
    <source>
        <dbReference type="PROSITE-ProRule" id="PRU01240"/>
    </source>
</evidence>
<protein>
    <submittedName>
        <fullName evidence="8">Serine protease</fullName>
    </submittedName>
</protein>
<name>A0A4U1IVG0_9BACT</name>
<dbReference type="EMBL" id="SSMQ01000077">
    <property type="protein sequence ID" value="TKC97979.1"/>
    <property type="molecule type" value="Genomic_DNA"/>
</dbReference>
<accession>A0A4U1IVG0</accession>
<keyword evidence="6" id="KW-0732">Signal</keyword>
<dbReference type="PROSITE" id="PS00136">
    <property type="entry name" value="SUBTILASE_ASP"/>
    <property type="match status" value="1"/>
</dbReference>
<dbReference type="Gene3D" id="3.40.50.200">
    <property type="entry name" value="Peptidase S8/S53 domain"/>
    <property type="match status" value="1"/>
</dbReference>
<feature type="chain" id="PRO_5020766870" evidence="6">
    <location>
        <begin position="27"/>
        <end position="520"/>
    </location>
</feature>
<dbReference type="PROSITE" id="PS00138">
    <property type="entry name" value="SUBTILASE_SER"/>
    <property type="match status" value="1"/>
</dbReference>
<dbReference type="InterPro" id="IPR023827">
    <property type="entry name" value="Peptidase_S8_Asp-AS"/>
</dbReference>
<dbReference type="AlphaFoldDB" id="A0A4U1IVG0"/>
<feature type="active site" description="Charge relay system" evidence="4">
    <location>
        <position position="400"/>
    </location>
</feature>
<feature type="signal peptide" evidence="6">
    <location>
        <begin position="1"/>
        <end position="26"/>
    </location>
</feature>
<evidence type="ECO:0000256" key="3">
    <source>
        <dbReference type="ARBA" id="ARBA00022825"/>
    </source>
</evidence>
<dbReference type="OrthoDB" id="9765693at2"/>